<dbReference type="InterPro" id="IPR006311">
    <property type="entry name" value="TAT_signal"/>
</dbReference>
<dbReference type="InterPro" id="IPR017767">
    <property type="entry name" value="PC-PLC"/>
</dbReference>
<evidence type="ECO:0000256" key="8">
    <source>
        <dbReference type="SAM" id="MobiDB-lite"/>
    </source>
</evidence>
<dbReference type="Proteomes" id="UP000613840">
    <property type="component" value="Unassembled WGS sequence"/>
</dbReference>
<name>A0A917S8Q8_9ACTN</name>
<evidence type="ECO:0000256" key="5">
    <source>
        <dbReference type="ARBA" id="ARBA00022801"/>
    </source>
</evidence>
<dbReference type="Pfam" id="PF04185">
    <property type="entry name" value="Phosphoesterase"/>
    <property type="match status" value="1"/>
</dbReference>
<gene>
    <name evidence="11" type="primary">plcC</name>
    <name evidence="11" type="ORF">GCM10011575_20490</name>
</gene>
<comment type="similarity">
    <text evidence="2">Belongs to the bacterial phospholipase C family.</text>
</comment>
<sequence length="747" mass="81246">MPQPQLDRRLFLTLAGTAAAGAALNASITHAAAIPPNRAHGSIADVEHIVILMQENRSFDHYFGTMRGVRGFGEPHPATLPSGNSVFQQQDVDGTEVLPFRPDTGDDLSLYFIEDLDHSFTGGQLTLNRGKYDQWVPVKTTTSMAHLTRADLPFYYALADAFTVCDAYHCSLLGPTDPNRSYLWTGWVGNDGKDGKGPMVNNSEAGYGWTTYPERLEAAGVSWKIYQDTGNGLDAETVTQSDGTVIDNWWGWDENFPYIGNYGDNTLLYFTKYQNAKPGDPLYDKARTGTTVAAGADFEGQAAAAPQLFDQLRDDVLQDKLPQVSWIAAPEAFTEHPQWPSGYGSWYIANVLDALTSNPEVWSKTAFIITFDENDGFFDHVVPPFPNVGDLPGKSTVPLDNEYFDATRGLDTNQHVGPYGLGVRVPLLVVSPWSTGGWVNSQTFDHTSVIQFIEKRFGVEEPNLTPWRRTVSGDLTSAFDFGKTGLRVPRLPDTSAYEPTGDDNGWEHPTPPTTGALPKQEPGVRPSRCLGYDLTADIAVERGQLTLDLTNRGSLGVHVQARSLTVPNAPFSYTIGAGHSLSDAWPVTGVYDLELHGPNGFFRQVAGAPTSPLQVAVSQRGPHSIELELSAPHGHSAVTAQIDDAYGHDHSVRVPAGRSVTVSVETTSTGGWYDVRVTTAADADFVTTAAGRLEASPGLTSDPQLGGVRRQPWTRPWTPSHVFRAARSVGGPKGKRNKPIPIPDPHH</sequence>
<feature type="domain" description="Bacterial phospholipase C C-terminal" evidence="10">
    <location>
        <begin position="614"/>
        <end position="692"/>
    </location>
</feature>
<dbReference type="CDD" id="cd16014">
    <property type="entry name" value="PLC"/>
    <property type="match status" value="1"/>
</dbReference>
<evidence type="ECO:0000313" key="12">
    <source>
        <dbReference type="Proteomes" id="UP000613840"/>
    </source>
</evidence>
<evidence type="ECO:0000256" key="3">
    <source>
        <dbReference type="ARBA" id="ARBA00012018"/>
    </source>
</evidence>
<proteinExistence type="inferred from homology"/>
<dbReference type="EMBL" id="BMMZ01000004">
    <property type="protein sequence ID" value="GGL61860.1"/>
    <property type="molecule type" value="Genomic_DNA"/>
</dbReference>
<protein>
    <recommendedName>
        <fullName evidence="3">phospholipase C</fullName>
        <ecNumber evidence="3">3.1.4.3</ecNumber>
    </recommendedName>
</protein>
<evidence type="ECO:0000256" key="6">
    <source>
        <dbReference type="ARBA" id="ARBA00023026"/>
    </source>
</evidence>
<keyword evidence="9" id="KW-0732">Signal</keyword>
<feature type="signal peptide" evidence="9">
    <location>
        <begin position="1"/>
        <end position="31"/>
    </location>
</feature>
<evidence type="ECO:0000313" key="11">
    <source>
        <dbReference type="EMBL" id="GGL61860.1"/>
    </source>
</evidence>
<keyword evidence="4" id="KW-0964">Secreted</keyword>
<dbReference type="GO" id="GO:0034480">
    <property type="term" value="F:phosphatidylcholine phospholipase C activity"/>
    <property type="evidence" value="ECO:0007669"/>
    <property type="project" value="UniProtKB-EC"/>
</dbReference>
<comment type="caution">
    <text evidence="11">The sequence shown here is derived from an EMBL/GenBank/DDBJ whole genome shotgun (WGS) entry which is preliminary data.</text>
</comment>
<comment type="catalytic activity">
    <reaction evidence="7">
        <text>a 1,2-diacyl-sn-glycero-3-phosphocholine + H2O = phosphocholine + a 1,2-diacyl-sn-glycerol + H(+)</text>
        <dbReference type="Rhea" id="RHEA:10604"/>
        <dbReference type="ChEBI" id="CHEBI:15377"/>
        <dbReference type="ChEBI" id="CHEBI:15378"/>
        <dbReference type="ChEBI" id="CHEBI:17815"/>
        <dbReference type="ChEBI" id="CHEBI:57643"/>
        <dbReference type="ChEBI" id="CHEBI:295975"/>
        <dbReference type="EC" id="3.1.4.3"/>
    </reaction>
    <physiologicalReaction direction="left-to-right" evidence="7">
        <dbReference type="Rhea" id="RHEA:10605"/>
    </physiologicalReaction>
</comment>
<dbReference type="PANTHER" id="PTHR31956">
    <property type="entry name" value="NON-SPECIFIC PHOSPHOLIPASE C4-RELATED"/>
    <property type="match status" value="1"/>
</dbReference>
<dbReference type="AlphaFoldDB" id="A0A917S8Q8"/>
<dbReference type="PROSITE" id="PS51318">
    <property type="entry name" value="TAT"/>
    <property type="match status" value="1"/>
</dbReference>
<organism evidence="11 12">
    <name type="scientific">Microlunatus endophyticus</name>
    <dbReference type="NCBI Taxonomy" id="1716077"/>
    <lineage>
        <taxon>Bacteria</taxon>
        <taxon>Bacillati</taxon>
        <taxon>Actinomycetota</taxon>
        <taxon>Actinomycetes</taxon>
        <taxon>Propionibacteriales</taxon>
        <taxon>Propionibacteriaceae</taxon>
        <taxon>Microlunatus</taxon>
    </lineage>
</organism>
<feature type="chain" id="PRO_5036765717" description="phospholipase C" evidence="9">
    <location>
        <begin position="32"/>
        <end position="747"/>
    </location>
</feature>
<keyword evidence="5" id="KW-0378">Hydrolase</keyword>
<dbReference type="Gene3D" id="3.40.720.10">
    <property type="entry name" value="Alkaline Phosphatase, subunit A"/>
    <property type="match status" value="1"/>
</dbReference>
<dbReference type="EC" id="3.1.4.3" evidence="3"/>
<feature type="region of interest" description="Disordered" evidence="8">
    <location>
        <begin position="490"/>
        <end position="524"/>
    </location>
</feature>
<evidence type="ECO:0000256" key="2">
    <source>
        <dbReference type="ARBA" id="ARBA00009717"/>
    </source>
</evidence>
<keyword evidence="4" id="KW-0134">Cell wall</keyword>
<dbReference type="RefSeq" id="WP_188895137.1">
    <property type="nucleotide sequence ID" value="NZ_BMMZ01000004.1"/>
</dbReference>
<dbReference type="InterPro" id="IPR017850">
    <property type="entry name" value="Alkaline_phosphatase_core_sf"/>
</dbReference>
<dbReference type="PANTHER" id="PTHR31956:SF1">
    <property type="entry name" value="NON-SPECIFIC PHOSPHOLIPASE C1"/>
    <property type="match status" value="1"/>
</dbReference>
<dbReference type="GO" id="GO:0016042">
    <property type="term" value="P:lipid catabolic process"/>
    <property type="evidence" value="ECO:0007669"/>
    <property type="project" value="InterPro"/>
</dbReference>
<evidence type="ECO:0000256" key="4">
    <source>
        <dbReference type="ARBA" id="ARBA00022512"/>
    </source>
</evidence>
<feature type="region of interest" description="Disordered" evidence="8">
    <location>
        <begin position="695"/>
        <end position="747"/>
    </location>
</feature>
<evidence type="ECO:0000259" key="10">
    <source>
        <dbReference type="Pfam" id="PF05506"/>
    </source>
</evidence>
<feature type="domain" description="Bacterial phospholipase C C-terminal" evidence="10">
    <location>
        <begin position="526"/>
        <end position="607"/>
    </location>
</feature>
<reference evidence="11" key="2">
    <citation type="submission" date="2020-09" db="EMBL/GenBank/DDBJ databases">
        <authorList>
            <person name="Sun Q."/>
            <person name="Zhou Y."/>
        </authorList>
    </citation>
    <scope>NUCLEOTIDE SEQUENCE</scope>
    <source>
        <strain evidence="11">CGMCC 4.7306</strain>
    </source>
</reference>
<dbReference type="InterPro" id="IPR007312">
    <property type="entry name" value="Phosphoesterase"/>
</dbReference>
<dbReference type="NCBIfam" id="TIGR03396">
    <property type="entry name" value="PC_PLC"/>
    <property type="match status" value="1"/>
</dbReference>
<evidence type="ECO:0000256" key="1">
    <source>
        <dbReference type="ARBA" id="ARBA00004191"/>
    </source>
</evidence>
<evidence type="ECO:0000256" key="7">
    <source>
        <dbReference type="ARBA" id="ARBA00048421"/>
    </source>
</evidence>
<dbReference type="InterPro" id="IPR008475">
    <property type="entry name" value="PLipase_C_C"/>
</dbReference>
<reference evidence="11" key="1">
    <citation type="journal article" date="2014" name="Int. J. Syst. Evol. Microbiol.">
        <title>Complete genome sequence of Corynebacterium casei LMG S-19264T (=DSM 44701T), isolated from a smear-ripened cheese.</title>
        <authorList>
            <consortium name="US DOE Joint Genome Institute (JGI-PGF)"/>
            <person name="Walter F."/>
            <person name="Albersmeier A."/>
            <person name="Kalinowski J."/>
            <person name="Ruckert C."/>
        </authorList>
    </citation>
    <scope>NUCLEOTIDE SEQUENCE</scope>
    <source>
        <strain evidence="11">CGMCC 4.7306</strain>
    </source>
</reference>
<keyword evidence="6" id="KW-0843">Virulence</keyword>
<accession>A0A917S8Q8</accession>
<evidence type="ECO:0000256" key="9">
    <source>
        <dbReference type="SAM" id="SignalP"/>
    </source>
</evidence>
<comment type="subcellular location">
    <subcellularLocation>
        <location evidence="1">Secreted</location>
        <location evidence="1">Cell wall</location>
    </subcellularLocation>
</comment>
<dbReference type="Pfam" id="PF05506">
    <property type="entry name" value="PLipase_C_C"/>
    <property type="match status" value="2"/>
</dbReference>
<keyword evidence="12" id="KW-1185">Reference proteome</keyword>